<dbReference type="Proteomes" id="UP000287651">
    <property type="component" value="Unassembled WGS sequence"/>
</dbReference>
<protein>
    <submittedName>
        <fullName evidence="1">Uncharacterized protein</fullName>
    </submittedName>
</protein>
<name>A0A426X2B2_ENSVE</name>
<comment type="caution">
    <text evidence="1">The sequence shown here is derived from an EMBL/GenBank/DDBJ whole genome shotgun (WGS) entry which is preliminary data.</text>
</comment>
<proteinExistence type="predicted"/>
<organism evidence="1 2">
    <name type="scientific">Ensete ventricosum</name>
    <name type="common">Abyssinian banana</name>
    <name type="synonym">Musa ensete</name>
    <dbReference type="NCBI Taxonomy" id="4639"/>
    <lineage>
        <taxon>Eukaryota</taxon>
        <taxon>Viridiplantae</taxon>
        <taxon>Streptophyta</taxon>
        <taxon>Embryophyta</taxon>
        <taxon>Tracheophyta</taxon>
        <taxon>Spermatophyta</taxon>
        <taxon>Magnoliopsida</taxon>
        <taxon>Liliopsida</taxon>
        <taxon>Zingiberales</taxon>
        <taxon>Musaceae</taxon>
        <taxon>Ensete</taxon>
    </lineage>
</organism>
<reference evidence="1 2" key="1">
    <citation type="journal article" date="2014" name="Agronomy (Basel)">
        <title>A Draft Genome Sequence for Ensete ventricosum, the Drought-Tolerant Tree Against Hunger.</title>
        <authorList>
            <person name="Harrison J."/>
            <person name="Moore K.A."/>
            <person name="Paszkiewicz K."/>
            <person name="Jones T."/>
            <person name="Grant M."/>
            <person name="Ambacheew D."/>
            <person name="Muzemil S."/>
            <person name="Studholme D.J."/>
        </authorList>
    </citation>
    <scope>NUCLEOTIDE SEQUENCE [LARGE SCALE GENOMIC DNA]</scope>
</reference>
<dbReference type="AlphaFoldDB" id="A0A426X2B2"/>
<dbReference type="EMBL" id="AMZH03028587">
    <property type="protein sequence ID" value="RRT33632.1"/>
    <property type="molecule type" value="Genomic_DNA"/>
</dbReference>
<sequence>MLWELAEGIESLSGVRRELAEGIVGLSGVRRKLAEGIGSLLGVGQELAEGIVGLLGVRRKLAEGIGSLLGVRRELAEGDRELARMESGVRRKKTKTRRKIIGGYRKACREQDDREYFGTAHATTVGNHLGADMEHMPIAGLEEARWIQRTTCVRLYVDQNRSGRRRMTGNWTDWPAPLPAYGLAINC</sequence>
<evidence type="ECO:0000313" key="2">
    <source>
        <dbReference type="Proteomes" id="UP000287651"/>
    </source>
</evidence>
<accession>A0A426X2B2</accession>
<evidence type="ECO:0000313" key="1">
    <source>
        <dbReference type="EMBL" id="RRT33632.1"/>
    </source>
</evidence>
<gene>
    <name evidence="1" type="ORF">B296_00035615</name>
</gene>